<dbReference type="GO" id="GO:0046521">
    <property type="term" value="P:sphingoid catabolic process"/>
    <property type="evidence" value="ECO:0007669"/>
    <property type="project" value="TreeGrafter"/>
</dbReference>
<feature type="transmembrane region" description="Helical" evidence="1">
    <location>
        <begin position="114"/>
        <end position="132"/>
    </location>
</feature>
<dbReference type="FunCoup" id="A0A0H2SF91">
    <property type="interactions" value="100"/>
</dbReference>
<evidence type="ECO:0000256" key="1">
    <source>
        <dbReference type="SAM" id="Phobius"/>
    </source>
</evidence>
<feature type="transmembrane region" description="Helical" evidence="1">
    <location>
        <begin position="66"/>
        <end position="93"/>
    </location>
</feature>
<accession>A0A0H2SF91</accession>
<dbReference type="OrthoDB" id="2124888at2759"/>
<dbReference type="InParanoid" id="A0A0H2SF91"/>
<dbReference type="Proteomes" id="UP000053477">
    <property type="component" value="Unassembled WGS sequence"/>
</dbReference>
<dbReference type="GO" id="GO:0005783">
    <property type="term" value="C:endoplasmic reticulum"/>
    <property type="evidence" value="ECO:0007669"/>
    <property type="project" value="TreeGrafter"/>
</dbReference>
<dbReference type="EMBL" id="KQ085925">
    <property type="protein sequence ID" value="KLO15761.1"/>
    <property type="molecule type" value="Genomic_DNA"/>
</dbReference>
<organism evidence="2 3">
    <name type="scientific">Schizopora paradoxa</name>
    <dbReference type="NCBI Taxonomy" id="27342"/>
    <lineage>
        <taxon>Eukaryota</taxon>
        <taxon>Fungi</taxon>
        <taxon>Dikarya</taxon>
        <taxon>Basidiomycota</taxon>
        <taxon>Agaricomycotina</taxon>
        <taxon>Agaricomycetes</taxon>
        <taxon>Hymenochaetales</taxon>
        <taxon>Schizoporaceae</taxon>
        <taxon>Schizopora</taxon>
    </lineage>
</organism>
<keyword evidence="1" id="KW-0472">Membrane</keyword>
<feature type="transmembrane region" description="Helical" evidence="1">
    <location>
        <begin position="26"/>
        <end position="46"/>
    </location>
</feature>
<dbReference type="Pfam" id="PF06127">
    <property type="entry name" value="Mpo1-like"/>
    <property type="match status" value="1"/>
</dbReference>
<sequence length="198" mass="22532">MPGAFNLEKQLVFYGAYHSNKVNVRIHMVCVPIIMWTALVMISSFPTPSWMPDYTHVFNDHLVFKLNWASVLSVLYVAYYTVLFAPAALMYAPQQIFFVLTANSIAHDPKNIQLALYLHVAAWVAQFYGHGVHEGRAPALLDNIVGALFLAPFFVHLEMLFEMGYFPRLHKTVQNGVGVEIAKFRKEKAAEERSKKEL</sequence>
<reference evidence="2 3" key="1">
    <citation type="submission" date="2015-04" db="EMBL/GenBank/DDBJ databases">
        <title>Complete genome sequence of Schizopora paradoxa KUC8140, a cosmopolitan wood degrader in East Asia.</title>
        <authorList>
            <consortium name="DOE Joint Genome Institute"/>
            <person name="Min B."/>
            <person name="Park H."/>
            <person name="Jang Y."/>
            <person name="Kim J.-J."/>
            <person name="Kim K.H."/>
            <person name="Pangilinan J."/>
            <person name="Lipzen A."/>
            <person name="Riley R."/>
            <person name="Grigoriev I.V."/>
            <person name="Spatafora J.W."/>
            <person name="Choi I.-G."/>
        </authorList>
    </citation>
    <scope>NUCLEOTIDE SEQUENCE [LARGE SCALE GENOMIC DNA]</scope>
    <source>
        <strain evidence="2 3">KUC8140</strain>
    </source>
</reference>
<evidence type="ECO:0000313" key="3">
    <source>
        <dbReference type="Proteomes" id="UP000053477"/>
    </source>
</evidence>
<dbReference type="InterPro" id="IPR009305">
    <property type="entry name" value="Mpo1-like"/>
</dbReference>
<dbReference type="PANTHER" id="PTHR28026:SF9">
    <property type="entry name" value="2-HYDROXY-PALMITIC ACID DIOXYGENASE MPO1"/>
    <property type="match status" value="1"/>
</dbReference>
<evidence type="ECO:0000313" key="2">
    <source>
        <dbReference type="EMBL" id="KLO15761.1"/>
    </source>
</evidence>
<name>A0A0H2SF91_9AGAM</name>
<protein>
    <submittedName>
        <fullName evidence="2">DUF962-domain-containing protein</fullName>
    </submittedName>
</protein>
<dbReference type="AlphaFoldDB" id="A0A0H2SF91"/>
<dbReference type="PANTHER" id="PTHR28026">
    <property type="entry name" value="DUF962 DOMAIN PROTEIN (AFU_ORTHOLOGUE AFUA_8G05310)"/>
    <property type="match status" value="1"/>
</dbReference>
<keyword evidence="1" id="KW-0812">Transmembrane</keyword>
<feature type="transmembrane region" description="Helical" evidence="1">
    <location>
        <begin position="144"/>
        <end position="161"/>
    </location>
</feature>
<keyword evidence="3" id="KW-1185">Reference proteome</keyword>
<keyword evidence="1" id="KW-1133">Transmembrane helix</keyword>
<gene>
    <name evidence="2" type="ORF">SCHPADRAFT_938463</name>
</gene>
<proteinExistence type="predicted"/>
<dbReference type="GO" id="GO:0016020">
    <property type="term" value="C:membrane"/>
    <property type="evidence" value="ECO:0007669"/>
    <property type="project" value="GOC"/>
</dbReference>